<dbReference type="Proteomes" id="UP000248714">
    <property type="component" value="Unassembled WGS sequence"/>
</dbReference>
<gene>
    <name evidence="3" type="ORF">C8D87_103597</name>
</gene>
<sequence length="202" mass="20555">MGQQMRTRFASAVVALVLATAAACGTDVPAGLAAKVESGCPGLLKPEPLAVITEGFVVSQVVSEVADSCKVSVSDGREVLSLGLVAYASQEESERLTPMLCTSGALDPGTKSCKASEPSGGGLSVHAVAGRWNVRVSVRGIPVNGDGEKAVQQIIENLRNSDRTKCGGAGSFESAVLPARGSRGTKPPRSPAASTSDTCVRS</sequence>
<feature type="compositionally biased region" description="Polar residues" evidence="1">
    <location>
        <begin position="192"/>
        <end position="202"/>
    </location>
</feature>
<evidence type="ECO:0000313" key="4">
    <source>
        <dbReference type="Proteomes" id="UP000248714"/>
    </source>
</evidence>
<comment type="caution">
    <text evidence="3">The sequence shown here is derived from an EMBL/GenBank/DDBJ whole genome shotgun (WGS) entry which is preliminary data.</text>
</comment>
<feature type="chain" id="PRO_5047113736" description="Lipoprotein" evidence="2">
    <location>
        <begin position="26"/>
        <end position="202"/>
    </location>
</feature>
<dbReference type="EMBL" id="QLTT01000003">
    <property type="protein sequence ID" value="RAS67258.1"/>
    <property type="molecule type" value="Genomic_DNA"/>
</dbReference>
<keyword evidence="2" id="KW-0732">Signal</keyword>
<feature type="region of interest" description="Disordered" evidence="1">
    <location>
        <begin position="166"/>
        <end position="202"/>
    </location>
</feature>
<name>A0ABX9EEB7_9PSEU</name>
<keyword evidence="4" id="KW-1185">Reference proteome</keyword>
<accession>A0ABX9EEB7</accession>
<evidence type="ECO:0000256" key="2">
    <source>
        <dbReference type="SAM" id="SignalP"/>
    </source>
</evidence>
<organism evidence="3 4">
    <name type="scientific">Lentzea atacamensis</name>
    <dbReference type="NCBI Taxonomy" id="531938"/>
    <lineage>
        <taxon>Bacteria</taxon>
        <taxon>Bacillati</taxon>
        <taxon>Actinomycetota</taxon>
        <taxon>Actinomycetes</taxon>
        <taxon>Pseudonocardiales</taxon>
        <taxon>Pseudonocardiaceae</taxon>
        <taxon>Lentzea</taxon>
    </lineage>
</organism>
<protein>
    <recommendedName>
        <fullName evidence="5">Lipoprotein</fullName>
    </recommendedName>
</protein>
<evidence type="ECO:0008006" key="5">
    <source>
        <dbReference type="Google" id="ProtNLM"/>
    </source>
</evidence>
<evidence type="ECO:0000256" key="1">
    <source>
        <dbReference type="SAM" id="MobiDB-lite"/>
    </source>
</evidence>
<evidence type="ECO:0000313" key="3">
    <source>
        <dbReference type="EMBL" id="RAS67258.1"/>
    </source>
</evidence>
<reference evidence="3 4" key="1">
    <citation type="submission" date="2018-06" db="EMBL/GenBank/DDBJ databases">
        <title>Genomic Encyclopedia of Type Strains, Phase IV (KMG-IV): sequencing the most valuable type-strain genomes for metagenomic binning, comparative biology and taxonomic classification.</title>
        <authorList>
            <person name="Goeker M."/>
        </authorList>
    </citation>
    <scope>NUCLEOTIDE SEQUENCE [LARGE SCALE GENOMIC DNA]</scope>
    <source>
        <strain evidence="3 4">DSM 45479</strain>
    </source>
</reference>
<feature type="signal peptide" evidence="2">
    <location>
        <begin position="1"/>
        <end position="25"/>
    </location>
</feature>
<dbReference type="PROSITE" id="PS51257">
    <property type="entry name" value="PROKAR_LIPOPROTEIN"/>
    <property type="match status" value="1"/>
</dbReference>
<proteinExistence type="predicted"/>